<dbReference type="GO" id="GO:0007165">
    <property type="term" value="P:signal transduction"/>
    <property type="evidence" value="ECO:0007669"/>
    <property type="project" value="InterPro"/>
</dbReference>
<dbReference type="InterPro" id="IPR002073">
    <property type="entry name" value="PDEase_catalytic_dom"/>
</dbReference>
<organism evidence="6 7">
    <name type="scientific">Suillus placidus</name>
    <dbReference type="NCBI Taxonomy" id="48579"/>
    <lineage>
        <taxon>Eukaryota</taxon>
        <taxon>Fungi</taxon>
        <taxon>Dikarya</taxon>
        <taxon>Basidiomycota</taxon>
        <taxon>Agaricomycotina</taxon>
        <taxon>Agaricomycetes</taxon>
        <taxon>Agaricomycetidae</taxon>
        <taxon>Boletales</taxon>
        <taxon>Suillineae</taxon>
        <taxon>Suillaceae</taxon>
        <taxon>Suillus</taxon>
    </lineage>
</organism>
<dbReference type="GO" id="GO:0046872">
    <property type="term" value="F:metal ion binding"/>
    <property type="evidence" value="ECO:0007669"/>
    <property type="project" value="UniProtKB-KW"/>
</dbReference>
<dbReference type="SMART" id="SM00471">
    <property type="entry name" value="HDc"/>
    <property type="match status" value="1"/>
</dbReference>
<dbReference type="EMBL" id="JABBWD010000024">
    <property type="protein sequence ID" value="KAG1776775.1"/>
    <property type="molecule type" value="Genomic_DNA"/>
</dbReference>
<accession>A0A9P7D1J0</accession>
<proteinExistence type="inferred from homology"/>
<dbReference type="Proteomes" id="UP000714275">
    <property type="component" value="Unassembled WGS sequence"/>
</dbReference>
<evidence type="ECO:0000313" key="7">
    <source>
        <dbReference type="Proteomes" id="UP000714275"/>
    </source>
</evidence>
<dbReference type="CDD" id="cd00077">
    <property type="entry name" value="HDc"/>
    <property type="match status" value="1"/>
</dbReference>
<gene>
    <name evidence="6" type="ORF">EV702DRAFT_1106385</name>
</gene>
<sequence>MLDNEEYSHGRRRSVDVGGLALALENQGLGHGWGGWEEDEQGETRYAELLSDMYNHTQTTVSHHVHDISPIVIPAHTRAHLINSIDSWHFEPQNLPEEEVLFCAQILFESLFRIEHMREDIGVSLDDISVFLKHLQPLYCGHNSYHNFQHAVDVMQASQAFLCAAGVVPPVSILLDSDDCTWRPNKLGKEGRLAFDLNNTCLFALYIAAIGHDVGHPGLTNMFMKNAKAPLSDVYDNKSALEQMHCALLIQAMRHHGLGKILERPDSGFRKMLAGIVLATDMSVHYQFIRDFQSLVDGRECSLDRRRLLLCQAIIKCADISNPSRPPGVSHYWANALMAEWTYQASLEKRWSLPPSVTPSECPLDQVRGQIFFIGSYAKPLMDLVAQAVPEMEIFACQCTTNLAMWVARQEVLSSVSAEDSPCPPVVIPCLRPPEDFLTSFPLTLPAFVLTADEPPASGGWHSTYPPSDSSSSSDFGSDVHVDQSVIFPSLSPPASPVPSVGSSYALATRSSSSSLASNTSDATQAMRAAYSASVRKKKSFHHRYSWNVTINSGSSPGISTPLPLLSTIPKAALLLSESAASNGTTVTSVTAMVSSPVGGENNGGLKVP</sequence>
<feature type="domain" description="PDEase" evidence="5">
    <location>
        <begin position="57"/>
        <end position="413"/>
    </location>
</feature>
<keyword evidence="2 3" id="KW-0378">Hydrolase</keyword>
<name>A0A9P7D1J0_9AGAM</name>
<comment type="similarity">
    <text evidence="3">Belongs to the cyclic nucleotide phosphodiesterase family.</text>
</comment>
<feature type="compositionally biased region" description="Low complexity" evidence="4">
    <location>
        <begin position="468"/>
        <end position="478"/>
    </location>
</feature>
<dbReference type="Pfam" id="PF00233">
    <property type="entry name" value="PDEase_I"/>
    <property type="match status" value="1"/>
</dbReference>
<comment type="caution">
    <text evidence="6">The sequence shown here is derived from an EMBL/GenBank/DDBJ whole genome shotgun (WGS) entry which is preliminary data.</text>
</comment>
<dbReference type="AlphaFoldDB" id="A0A9P7D1J0"/>
<dbReference type="InterPro" id="IPR003607">
    <property type="entry name" value="HD/PDEase_dom"/>
</dbReference>
<dbReference type="PROSITE" id="PS51845">
    <property type="entry name" value="PDEASE_I_2"/>
    <property type="match status" value="1"/>
</dbReference>
<comment type="cofactor">
    <cofactor evidence="3">
        <name>a divalent metal cation</name>
        <dbReference type="ChEBI" id="CHEBI:60240"/>
    </cofactor>
    <text evidence="3">Binds 2 divalent metal cations per subunit. Site 1 may preferentially bind zinc ions, while site 2 has a preference for magnesium and/or manganese ions.</text>
</comment>
<reference evidence="6" key="1">
    <citation type="journal article" date="2020" name="New Phytol.">
        <title>Comparative genomics reveals dynamic genome evolution in host specialist ectomycorrhizal fungi.</title>
        <authorList>
            <person name="Lofgren L.A."/>
            <person name="Nguyen N.H."/>
            <person name="Vilgalys R."/>
            <person name="Ruytinx J."/>
            <person name="Liao H.L."/>
            <person name="Branco S."/>
            <person name="Kuo A."/>
            <person name="LaButti K."/>
            <person name="Lipzen A."/>
            <person name="Andreopoulos W."/>
            <person name="Pangilinan J."/>
            <person name="Riley R."/>
            <person name="Hundley H."/>
            <person name="Na H."/>
            <person name="Barry K."/>
            <person name="Grigoriev I.V."/>
            <person name="Stajich J.E."/>
            <person name="Kennedy P.G."/>
        </authorList>
    </citation>
    <scope>NUCLEOTIDE SEQUENCE</scope>
    <source>
        <strain evidence="6">DOB743</strain>
    </source>
</reference>
<keyword evidence="1 3" id="KW-0479">Metal-binding</keyword>
<dbReference type="InterPro" id="IPR023174">
    <property type="entry name" value="PDEase_CS"/>
</dbReference>
<dbReference type="PANTHER" id="PTHR11347">
    <property type="entry name" value="CYCLIC NUCLEOTIDE PHOSPHODIESTERASE"/>
    <property type="match status" value="1"/>
</dbReference>
<evidence type="ECO:0000256" key="3">
    <source>
        <dbReference type="RuleBase" id="RU363067"/>
    </source>
</evidence>
<keyword evidence="7" id="KW-1185">Reference proteome</keyword>
<dbReference type="Gene3D" id="1.10.1300.10">
    <property type="entry name" value="3'5'-cyclic nucleotide phosphodiesterase, catalytic domain"/>
    <property type="match status" value="1"/>
</dbReference>
<dbReference type="InterPro" id="IPR036971">
    <property type="entry name" value="PDEase_catalytic_dom_sf"/>
</dbReference>
<dbReference type="OrthoDB" id="546632at2759"/>
<evidence type="ECO:0000256" key="2">
    <source>
        <dbReference type="ARBA" id="ARBA00022801"/>
    </source>
</evidence>
<evidence type="ECO:0000256" key="1">
    <source>
        <dbReference type="ARBA" id="ARBA00022723"/>
    </source>
</evidence>
<dbReference type="EC" id="3.1.4.-" evidence="3"/>
<evidence type="ECO:0000259" key="5">
    <source>
        <dbReference type="PROSITE" id="PS51845"/>
    </source>
</evidence>
<feature type="region of interest" description="Disordered" evidence="4">
    <location>
        <begin position="459"/>
        <end position="478"/>
    </location>
</feature>
<dbReference type="GO" id="GO:0004114">
    <property type="term" value="F:3',5'-cyclic-nucleotide phosphodiesterase activity"/>
    <property type="evidence" value="ECO:0007669"/>
    <property type="project" value="InterPro"/>
</dbReference>
<protein>
    <recommendedName>
        <fullName evidence="3">Phosphodiesterase</fullName>
        <ecNumber evidence="3">3.1.4.-</ecNumber>
    </recommendedName>
</protein>
<evidence type="ECO:0000313" key="6">
    <source>
        <dbReference type="EMBL" id="KAG1776775.1"/>
    </source>
</evidence>
<dbReference type="PROSITE" id="PS00126">
    <property type="entry name" value="PDEASE_I_1"/>
    <property type="match status" value="1"/>
</dbReference>
<evidence type="ECO:0000256" key="4">
    <source>
        <dbReference type="SAM" id="MobiDB-lite"/>
    </source>
</evidence>
<dbReference type="SUPFAM" id="SSF109604">
    <property type="entry name" value="HD-domain/PDEase-like"/>
    <property type="match status" value="1"/>
</dbReference>